<evidence type="ECO:0000256" key="1">
    <source>
        <dbReference type="ARBA" id="ARBA00010088"/>
    </source>
</evidence>
<dbReference type="Proteomes" id="UP000528457">
    <property type="component" value="Unassembled WGS sequence"/>
</dbReference>
<organism evidence="6 7">
    <name type="scientific">Pseudoteredinibacter isoporae</name>
    <dbReference type="NCBI Taxonomy" id="570281"/>
    <lineage>
        <taxon>Bacteria</taxon>
        <taxon>Pseudomonadati</taxon>
        <taxon>Pseudomonadota</taxon>
        <taxon>Gammaproteobacteria</taxon>
        <taxon>Cellvibrionales</taxon>
        <taxon>Cellvibrionaceae</taxon>
        <taxon>Pseudoteredinibacter</taxon>
    </lineage>
</organism>
<dbReference type="Gene3D" id="3.40.50.1820">
    <property type="entry name" value="alpha/beta hydrolase"/>
    <property type="match status" value="1"/>
</dbReference>
<dbReference type="InParanoid" id="A0A7X0MU05"/>
<dbReference type="Pfam" id="PF00561">
    <property type="entry name" value="Abhydrolase_1"/>
    <property type="match status" value="1"/>
</dbReference>
<comment type="similarity">
    <text evidence="1">Belongs to the peptidase S33 family.</text>
</comment>
<evidence type="ECO:0000256" key="3">
    <source>
        <dbReference type="SAM" id="SignalP"/>
    </source>
</evidence>
<dbReference type="GO" id="GO:0008233">
    <property type="term" value="F:peptidase activity"/>
    <property type="evidence" value="ECO:0007669"/>
    <property type="project" value="InterPro"/>
</dbReference>
<name>A0A7X0MU05_9GAMM</name>
<comment type="caution">
    <text evidence="6">The sequence shown here is derived from an EMBL/GenBank/DDBJ whole genome shotgun (WGS) entry which is preliminary data.</text>
</comment>
<dbReference type="GO" id="GO:0006508">
    <property type="term" value="P:proteolysis"/>
    <property type="evidence" value="ECO:0007669"/>
    <property type="project" value="InterPro"/>
</dbReference>
<proteinExistence type="inferred from homology"/>
<evidence type="ECO:0000256" key="2">
    <source>
        <dbReference type="ARBA" id="ARBA00022801"/>
    </source>
</evidence>
<keyword evidence="7" id="KW-1185">Reference proteome</keyword>
<dbReference type="InterPro" id="IPR029058">
    <property type="entry name" value="AB_hydrolase_fold"/>
</dbReference>
<feature type="domain" description="Peptidase S33 tripeptidyl aminopeptidase-like C-terminal" evidence="5">
    <location>
        <begin position="367"/>
        <end position="465"/>
    </location>
</feature>
<dbReference type="PANTHER" id="PTHR43798">
    <property type="entry name" value="MONOACYLGLYCEROL LIPASE"/>
    <property type="match status" value="1"/>
</dbReference>
<feature type="chain" id="PRO_5031378946" evidence="3">
    <location>
        <begin position="22"/>
        <end position="496"/>
    </location>
</feature>
<dbReference type="InterPro" id="IPR013595">
    <property type="entry name" value="Pept_S33_TAP-like_C"/>
</dbReference>
<dbReference type="EMBL" id="JACHHT010000001">
    <property type="protein sequence ID" value="MBB6519753.1"/>
    <property type="molecule type" value="Genomic_DNA"/>
</dbReference>
<reference evidence="6 7" key="1">
    <citation type="submission" date="2020-08" db="EMBL/GenBank/DDBJ databases">
        <title>Genomic Encyclopedia of Type Strains, Phase IV (KMG-IV): sequencing the most valuable type-strain genomes for metagenomic binning, comparative biology and taxonomic classification.</title>
        <authorList>
            <person name="Goeker M."/>
        </authorList>
    </citation>
    <scope>NUCLEOTIDE SEQUENCE [LARGE SCALE GENOMIC DNA]</scope>
    <source>
        <strain evidence="6 7">DSM 22368</strain>
    </source>
</reference>
<dbReference type="AlphaFoldDB" id="A0A7X0MU05"/>
<evidence type="ECO:0000313" key="7">
    <source>
        <dbReference type="Proteomes" id="UP000528457"/>
    </source>
</evidence>
<dbReference type="GO" id="GO:0016020">
    <property type="term" value="C:membrane"/>
    <property type="evidence" value="ECO:0007669"/>
    <property type="project" value="TreeGrafter"/>
</dbReference>
<dbReference type="PANTHER" id="PTHR43798:SF27">
    <property type="entry name" value="HYDROLASE ALPHA_BETA HYDROLASE FOLD FAMILY"/>
    <property type="match status" value="1"/>
</dbReference>
<evidence type="ECO:0000313" key="6">
    <source>
        <dbReference type="EMBL" id="MBB6519753.1"/>
    </source>
</evidence>
<dbReference type="Pfam" id="PF08386">
    <property type="entry name" value="Abhydrolase_4"/>
    <property type="match status" value="1"/>
</dbReference>
<dbReference type="SUPFAM" id="SSF53474">
    <property type="entry name" value="alpha/beta-Hydrolases"/>
    <property type="match status" value="1"/>
</dbReference>
<dbReference type="InterPro" id="IPR050266">
    <property type="entry name" value="AB_hydrolase_sf"/>
</dbReference>
<feature type="domain" description="AB hydrolase-1" evidence="4">
    <location>
        <begin position="80"/>
        <end position="254"/>
    </location>
</feature>
<dbReference type="InterPro" id="IPR002410">
    <property type="entry name" value="Peptidase_S33"/>
</dbReference>
<accession>A0A7X0MU05</accession>
<feature type="signal peptide" evidence="3">
    <location>
        <begin position="1"/>
        <end position="21"/>
    </location>
</feature>
<dbReference type="RefSeq" id="WP_166853201.1">
    <property type="nucleotide sequence ID" value="NZ_JAAONY010000001.1"/>
</dbReference>
<keyword evidence="2" id="KW-0378">Hydrolase</keyword>
<sequence>MHSLFATLMLALVLAPPMSWAESEKEAAQEGELSPCYLPNLSDQVSCGSVEVPELSGAGKNIDVHFAVLPALRDKYPEEAVLVIAGGPGQSAMDLAGHFNRLLNKVRRERDILIIDQRGTGRSNKLHCDQMDSIEQLSFDDQSLDIEKETRNCKDELGADLNGYNSRAALEDFETIRKKLAYKKLHLFGTSYGTRMVQLYMRHYPESVASGIMDGLVPLQQNVLAVGESVDHAMELLLSQCETQPACQQRYPNLRQDFQDLLSNIGGQTLLQGVKHPVSAEGAALRLTRSKLNGVLRLALYSQQARSLLPYAIDRLKLGDSGPILGLFGMTLSGFELAMGMHAAIVCAEDWPRLTDEDRAQMKGSLIGEDMLAALDIACPVWNVAPNLSDFEKPLVSDIPSLLLSGKYDPATPPAWASTMESQLGNSLHVVFPNATHSVAGHTCANELIAEFIAEPNPDEVDLSCVEKDKERGFFLNANSAAADLAEETEESMDDD</sequence>
<gene>
    <name evidence="6" type="ORF">HNR48_000031</name>
</gene>
<dbReference type="InterPro" id="IPR000073">
    <property type="entry name" value="AB_hydrolase_1"/>
</dbReference>
<dbReference type="PRINTS" id="PR00793">
    <property type="entry name" value="PROAMNOPTASE"/>
</dbReference>
<keyword evidence="3" id="KW-0732">Signal</keyword>
<protein>
    <submittedName>
        <fullName evidence="6">Pimeloyl-ACP methyl ester carboxylesterase</fullName>
    </submittedName>
</protein>
<evidence type="ECO:0000259" key="4">
    <source>
        <dbReference type="Pfam" id="PF00561"/>
    </source>
</evidence>
<evidence type="ECO:0000259" key="5">
    <source>
        <dbReference type="Pfam" id="PF08386"/>
    </source>
</evidence>